<keyword evidence="3" id="KW-1185">Reference proteome</keyword>
<dbReference type="InParanoid" id="D6RL48"/>
<dbReference type="AlphaFoldDB" id="D6RL48"/>
<protein>
    <recommendedName>
        <fullName evidence="1">F-box domain-containing protein</fullName>
    </recommendedName>
</protein>
<feature type="domain" description="F-box" evidence="1">
    <location>
        <begin position="4"/>
        <end position="52"/>
    </location>
</feature>
<dbReference type="PROSITE" id="PS50181">
    <property type="entry name" value="FBOX"/>
    <property type="match status" value="1"/>
</dbReference>
<reference evidence="2 3" key="1">
    <citation type="journal article" date="2010" name="Proc. Natl. Acad. Sci. U.S.A.">
        <title>Insights into evolution of multicellular fungi from the assembled chromosomes of the mushroom Coprinopsis cinerea (Coprinus cinereus).</title>
        <authorList>
            <person name="Stajich J.E."/>
            <person name="Wilke S.K."/>
            <person name="Ahren D."/>
            <person name="Au C.H."/>
            <person name="Birren B.W."/>
            <person name="Borodovsky M."/>
            <person name="Burns C."/>
            <person name="Canback B."/>
            <person name="Casselton L.A."/>
            <person name="Cheng C.K."/>
            <person name="Deng J."/>
            <person name="Dietrich F.S."/>
            <person name="Fargo D.C."/>
            <person name="Farman M.L."/>
            <person name="Gathman A.C."/>
            <person name="Goldberg J."/>
            <person name="Guigo R."/>
            <person name="Hoegger P.J."/>
            <person name="Hooker J.B."/>
            <person name="Huggins A."/>
            <person name="James T.Y."/>
            <person name="Kamada T."/>
            <person name="Kilaru S."/>
            <person name="Kodira C."/>
            <person name="Kues U."/>
            <person name="Kupfer D."/>
            <person name="Kwan H.S."/>
            <person name="Lomsadze A."/>
            <person name="Li W."/>
            <person name="Lilly W.W."/>
            <person name="Ma L.J."/>
            <person name="Mackey A.J."/>
            <person name="Manning G."/>
            <person name="Martin F."/>
            <person name="Muraguchi H."/>
            <person name="Natvig D.O."/>
            <person name="Palmerini H."/>
            <person name="Ramesh M.A."/>
            <person name="Rehmeyer C.J."/>
            <person name="Roe B.A."/>
            <person name="Shenoy N."/>
            <person name="Stanke M."/>
            <person name="Ter-Hovhannisyan V."/>
            <person name="Tunlid A."/>
            <person name="Velagapudi R."/>
            <person name="Vision T.J."/>
            <person name="Zeng Q."/>
            <person name="Zolan M.E."/>
            <person name="Pukkila P.J."/>
        </authorList>
    </citation>
    <scope>NUCLEOTIDE SEQUENCE [LARGE SCALE GENOMIC DNA]</scope>
    <source>
        <strain evidence="3">Okayama-7 / 130 / ATCC MYA-4618 / FGSC 9003</strain>
    </source>
</reference>
<dbReference type="SUPFAM" id="SSF81383">
    <property type="entry name" value="F-box domain"/>
    <property type="match status" value="1"/>
</dbReference>
<accession>D6RL48</accession>
<proteinExistence type="predicted"/>
<dbReference type="KEGG" id="cci:CC1G_14075"/>
<dbReference type="HOGENOM" id="CLU_525806_0_0_1"/>
<dbReference type="Pfam" id="PF12937">
    <property type="entry name" value="F-box-like"/>
    <property type="match status" value="1"/>
</dbReference>
<dbReference type="InterPro" id="IPR001810">
    <property type="entry name" value="F-box_dom"/>
</dbReference>
<dbReference type="InterPro" id="IPR036047">
    <property type="entry name" value="F-box-like_dom_sf"/>
</dbReference>
<dbReference type="Gene3D" id="1.20.1280.50">
    <property type="match status" value="1"/>
</dbReference>
<dbReference type="OrthoDB" id="2688364at2759"/>
<organism evidence="2 3">
    <name type="scientific">Coprinopsis cinerea (strain Okayama-7 / 130 / ATCC MYA-4618 / FGSC 9003)</name>
    <name type="common">Inky cap fungus</name>
    <name type="synonym">Hormographiella aspergillata</name>
    <dbReference type="NCBI Taxonomy" id="240176"/>
    <lineage>
        <taxon>Eukaryota</taxon>
        <taxon>Fungi</taxon>
        <taxon>Dikarya</taxon>
        <taxon>Basidiomycota</taxon>
        <taxon>Agaricomycotina</taxon>
        <taxon>Agaricomycetes</taxon>
        <taxon>Agaricomycetidae</taxon>
        <taxon>Agaricales</taxon>
        <taxon>Agaricineae</taxon>
        <taxon>Psathyrellaceae</taxon>
        <taxon>Coprinopsis</taxon>
    </lineage>
</organism>
<dbReference type="EMBL" id="AACS02000003">
    <property type="protein sequence ID" value="EFI28049.1"/>
    <property type="molecule type" value="Genomic_DNA"/>
</dbReference>
<evidence type="ECO:0000259" key="1">
    <source>
        <dbReference type="PROSITE" id="PS50181"/>
    </source>
</evidence>
<dbReference type="CDD" id="cd09917">
    <property type="entry name" value="F-box_SF"/>
    <property type="match status" value="1"/>
</dbReference>
<dbReference type="GeneID" id="9379034"/>
<sequence length="541" mass="61927">MATYSHFLDLPSELQVKILSSLDPEGIVSVRQTCKHLRDVEKTFHDAIWKGCLTQMTLKHPLFPPTFQTPISSKCLESIARRVSCLEPTFLQYRNGHQSRSELQPVPSFQWDIWHDHLVDVEIDEVYLLPGGRFLLIVTELWLQVWDLAPFLESHEAPAFIKRFPVPLSPTSTVMATSDGDAATVQILLAFEDFELEDDDGYPTNAPTVELRRRFQCHLEDSDEEWWSVFVMYELRFSGKEPQLTKLGDIGLIRDLDSQAELDDLNILTDNRALLFVDGSMVVWDFKNHSYHAWRVTEREYDPQDITVFTSQGIVFYRQKGELVMFEIPPLTPIQDANRKPQILRISSIPFSPYSSHIIRLPLRHDRLTFDSSMEPYSESKATWGLKDSDNIVFSVHDFDRNDTITTWYGLLDAAHPRTSTVKALGREKVGYHDESAYIRTIKRDYDSRELVASLCQHPRLGSKHVWDVSVFACLSSRYSVTQEDSSLEIKPLYPIRLADVPSETCTFDFDPFSGILVAAGYGSVRVIDIARPSLPSSSLD</sequence>
<evidence type="ECO:0000313" key="3">
    <source>
        <dbReference type="Proteomes" id="UP000001861"/>
    </source>
</evidence>
<dbReference type="RefSeq" id="XP_002911543.1">
    <property type="nucleotide sequence ID" value="XM_002911497.1"/>
</dbReference>
<gene>
    <name evidence="2" type="ORF">CC1G_14075</name>
</gene>
<dbReference type="Proteomes" id="UP000001861">
    <property type="component" value="Unassembled WGS sequence"/>
</dbReference>
<name>D6RL48_COPC7</name>
<dbReference type="VEuPathDB" id="FungiDB:CC1G_14075"/>
<evidence type="ECO:0000313" key="2">
    <source>
        <dbReference type="EMBL" id="EFI28049.1"/>
    </source>
</evidence>
<comment type="caution">
    <text evidence="2">The sequence shown here is derived from an EMBL/GenBank/DDBJ whole genome shotgun (WGS) entry which is preliminary data.</text>
</comment>